<comment type="similarity">
    <text evidence="1">Belongs to the LysR transcriptional regulatory family.</text>
</comment>
<feature type="domain" description="HTH lysR-type" evidence="6">
    <location>
        <begin position="8"/>
        <end position="65"/>
    </location>
</feature>
<comment type="caution">
    <text evidence="7">The sequence shown here is derived from an EMBL/GenBank/DDBJ whole genome shotgun (WGS) entry which is preliminary data.</text>
</comment>
<dbReference type="InterPro" id="IPR000847">
    <property type="entry name" value="LysR_HTH_N"/>
</dbReference>
<dbReference type="Gene3D" id="1.10.10.10">
    <property type="entry name" value="Winged helix-like DNA-binding domain superfamily/Winged helix DNA-binding domain"/>
    <property type="match status" value="1"/>
</dbReference>
<name>A0A0D0LB20_VARPD</name>
<evidence type="ECO:0000256" key="5">
    <source>
        <dbReference type="SAM" id="Coils"/>
    </source>
</evidence>
<dbReference type="InterPro" id="IPR036390">
    <property type="entry name" value="WH_DNA-bd_sf"/>
</dbReference>
<keyword evidence="2" id="KW-0805">Transcription regulation</keyword>
<evidence type="ECO:0000256" key="4">
    <source>
        <dbReference type="ARBA" id="ARBA00023163"/>
    </source>
</evidence>
<dbReference type="SUPFAM" id="SSF46785">
    <property type="entry name" value="Winged helix' DNA-binding domain"/>
    <property type="match status" value="1"/>
</dbReference>
<feature type="coiled-coil region" evidence="5">
    <location>
        <begin position="68"/>
        <end position="95"/>
    </location>
</feature>
<protein>
    <recommendedName>
        <fullName evidence="6">HTH lysR-type domain-containing protein</fullName>
    </recommendedName>
</protein>
<keyword evidence="3" id="KW-0238">DNA-binding</keyword>
<dbReference type="InterPro" id="IPR036388">
    <property type="entry name" value="WH-like_DNA-bd_sf"/>
</dbReference>
<dbReference type="RefSeq" id="WP_042577842.1">
    <property type="nucleotide sequence ID" value="NZ_JXQQ01000010.1"/>
</dbReference>
<dbReference type="Pfam" id="PF00126">
    <property type="entry name" value="HTH_1"/>
    <property type="match status" value="1"/>
</dbReference>
<accession>A0A0D0LB20</accession>
<keyword evidence="5" id="KW-0175">Coiled coil</keyword>
<keyword evidence="4" id="KW-0804">Transcription</keyword>
<organism evidence="7 8">
    <name type="scientific">Variovorax paradoxus</name>
    <dbReference type="NCBI Taxonomy" id="34073"/>
    <lineage>
        <taxon>Bacteria</taxon>
        <taxon>Pseudomonadati</taxon>
        <taxon>Pseudomonadota</taxon>
        <taxon>Betaproteobacteria</taxon>
        <taxon>Burkholderiales</taxon>
        <taxon>Comamonadaceae</taxon>
        <taxon>Variovorax</taxon>
    </lineage>
</organism>
<dbReference type="PRINTS" id="PR00039">
    <property type="entry name" value="HTHLYSR"/>
</dbReference>
<dbReference type="Pfam" id="PF03466">
    <property type="entry name" value="LysR_substrate"/>
    <property type="match status" value="1"/>
</dbReference>
<proteinExistence type="inferred from homology"/>
<sequence>MKKENRNISLKQMRAFVAVARAGSFTRAADQLFITQSALSSLIRNLESELDLRLLDRTTRRLELTDAGEELLDSLEQLLNDLDRMTSDLRDVRVIRRGRVRIGATPLLASTFLPVAVQAFAQRYPEITVRVVDDASAKLMQSLEQGDVDLLIATLDGGHPELASTVVLTDVMVLVCRREHRLGDALEATWSDLLSEPVIAMCKGSGLRAIMDQTMESIGATISPSQEVNHVATAVAMVAAGMGIAVLPAYSVRFGEAAGVRAVPLTSPTVQRHVSLATLKRRTPSAATQAMAEHLLEFARRQEGR</sequence>
<dbReference type="GO" id="GO:0003677">
    <property type="term" value="F:DNA binding"/>
    <property type="evidence" value="ECO:0007669"/>
    <property type="project" value="UniProtKB-KW"/>
</dbReference>
<dbReference type="SUPFAM" id="SSF53850">
    <property type="entry name" value="Periplasmic binding protein-like II"/>
    <property type="match status" value="1"/>
</dbReference>
<dbReference type="PROSITE" id="PS50931">
    <property type="entry name" value="HTH_LYSR"/>
    <property type="match status" value="1"/>
</dbReference>
<evidence type="ECO:0000259" key="6">
    <source>
        <dbReference type="PROSITE" id="PS50931"/>
    </source>
</evidence>
<evidence type="ECO:0000313" key="8">
    <source>
        <dbReference type="Proteomes" id="UP000032067"/>
    </source>
</evidence>
<evidence type="ECO:0000256" key="2">
    <source>
        <dbReference type="ARBA" id="ARBA00023015"/>
    </source>
</evidence>
<dbReference type="InterPro" id="IPR005119">
    <property type="entry name" value="LysR_subst-bd"/>
</dbReference>
<reference evidence="7 8" key="1">
    <citation type="submission" date="2014-12" db="EMBL/GenBank/DDBJ databases">
        <title>16Stimator: statistical estimation of ribosomal gene copy numbers from draft genome assemblies.</title>
        <authorList>
            <person name="Perisin M.A."/>
            <person name="Vetter M."/>
            <person name="Gilbert J.A."/>
            <person name="Bergelson J."/>
        </authorList>
    </citation>
    <scope>NUCLEOTIDE SEQUENCE [LARGE SCALE GENOMIC DNA]</scope>
    <source>
        <strain evidence="7 8">MEDvA23</strain>
    </source>
</reference>
<evidence type="ECO:0000313" key="7">
    <source>
        <dbReference type="EMBL" id="KIQ35417.1"/>
    </source>
</evidence>
<dbReference type="PANTHER" id="PTHR30419:SF30">
    <property type="entry name" value="LYSR FAMILY TRANSCRIPTIONAL REGULATOR"/>
    <property type="match status" value="1"/>
</dbReference>
<dbReference type="InterPro" id="IPR050950">
    <property type="entry name" value="HTH-type_LysR_regulators"/>
</dbReference>
<dbReference type="PANTHER" id="PTHR30419">
    <property type="entry name" value="HTH-TYPE TRANSCRIPTIONAL REGULATOR YBHD"/>
    <property type="match status" value="1"/>
</dbReference>
<dbReference type="AlphaFoldDB" id="A0A0D0LB20"/>
<gene>
    <name evidence="7" type="ORF">RT97_06120</name>
</gene>
<dbReference type="FunFam" id="1.10.10.10:FF:000001">
    <property type="entry name" value="LysR family transcriptional regulator"/>
    <property type="match status" value="1"/>
</dbReference>
<evidence type="ECO:0000256" key="1">
    <source>
        <dbReference type="ARBA" id="ARBA00009437"/>
    </source>
</evidence>
<dbReference type="Gene3D" id="3.40.190.290">
    <property type="match status" value="1"/>
</dbReference>
<dbReference type="GO" id="GO:0005829">
    <property type="term" value="C:cytosol"/>
    <property type="evidence" value="ECO:0007669"/>
    <property type="project" value="TreeGrafter"/>
</dbReference>
<dbReference type="EMBL" id="JXQQ01000010">
    <property type="protein sequence ID" value="KIQ35417.1"/>
    <property type="molecule type" value="Genomic_DNA"/>
</dbReference>
<dbReference type="CDD" id="cd08440">
    <property type="entry name" value="PBP2_LTTR_like_4"/>
    <property type="match status" value="1"/>
</dbReference>
<evidence type="ECO:0000256" key="3">
    <source>
        <dbReference type="ARBA" id="ARBA00023125"/>
    </source>
</evidence>
<dbReference type="GO" id="GO:0003700">
    <property type="term" value="F:DNA-binding transcription factor activity"/>
    <property type="evidence" value="ECO:0007669"/>
    <property type="project" value="InterPro"/>
</dbReference>
<dbReference type="Proteomes" id="UP000032067">
    <property type="component" value="Unassembled WGS sequence"/>
</dbReference>
<dbReference type="OrthoDB" id="8675247at2"/>